<name>A0AAV6QBG0_SOLSE</name>
<feature type="compositionally biased region" description="Low complexity" evidence="1">
    <location>
        <begin position="98"/>
        <end position="119"/>
    </location>
</feature>
<evidence type="ECO:0000256" key="1">
    <source>
        <dbReference type="SAM" id="MobiDB-lite"/>
    </source>
</evidence>
<dbReference type="AlphaFoldDB" id="A0AAV6QBG0"/>
<evidence type="ECO:0000259" key="2">
    <source>
        <dbReference type="PROSITE" id="PS50824"/>
    </source>
</evidence>
<organism evidence="3 4">
    <name type="scientific">Solea senegalensis</name>
    <name type="common">Senegalese sole</name>
    <dbReference type="NCBI Taxonomy" id="28829"/>
    <lineage>
        <taxon>Eukaryota</taxon>
        <taxon>Metazoa</taxon>
        <taxon>Chordata</taxon>
        <taxon>Craniata</taxon>
        <taxon>Vertebrata</taxon>
        <taxon>Euteleostomi</taxon>
        <taxon>Actinopterygii</taxon>
        <taxon>Neopterygii</taxon>
        <taxon>Teleostei</taxon>
        <taxon>Neoteleostei</taxon>
        <taxon>Acanthomorphata</taxon>
        <taxon>Carangaria</taxon>
        <taxon>Pleuronectiformes</taxon>
        <taxon>Pleuronectoidei</taxon>
        <taxon>Soleidae</taxon>
        <taxon>Solea</taxon>
    </lineage>
</organism>
<reference evidence="3 4" key="1">
    <citation type="journal article" date="2021" name="Sci. Rep.">
        <title>Chromosome anchoring in Senegalese sole (Solea senegalensis) reveals sex-associated markers and genome rearrangements in flatfish.</title>
        <authorList>
            <person name="Guerrero-Cozar I."/>
            <person name="Gomez-Garrido J."/>
            <person name="Berbel C."/>
            <person name="Martinez-Blanch J.F."/>
            <person name="Alioto T."/>
            <person name="Claros M.G."/>
            <person name="Gagnaire P.A."/>
            <person name="Manchado M."/>
        </authorList>
    </citation>
    <scope>NUCLEOTIDE SEQUENCE [LARGE SCALE GENOMIC DNA]</scope>
    <source>
        <strain evidence="3">Sse05_10M</strain>
    </source>
</reference>
<dbReference type="SMART" id="SM01289">
    <property type="entry name" value="PYRIN"/>
    <property type="match status" value="1"/>
</dbReference>
<dbReference type="Pfam" id="PF02758">
    <property type="entry name" value="PYRIN"/>
    <property type="match status" value="1"/>
</dbReference>
<dbReference type="PROSITE" id="PS50824">
    <property type="entry name" value="DAPIN"/>
    <property type="match status" value="1"/>
</dbReference>
<dbReference type="CDD" id="cd08321">
    <property type="entry name" value="Pyrin_ASC-like"/>
    <property type="match status" value="1"/>
</dbReference>
<evidence type="ECO:0000313" key="4">
    <source>
        <dbReference type="Proteomes" id="UP000693946"/>
    </source>
</evidence>
<protein>
    <recommendedName>
        <fullName evidence="2">Pyrin domain-containing protein</fullName>
    </recommendedName>
</protein>
<dbReference type="InterPro" id="IPR004020">
    <property type="entry name" value="DAPIN"/>
</dbReference>
<dbReference type="EMBL" id="JAGKHQ010000018">
    <property type="protein sequence ID" value="KAG7486954.1"/>
    <property type="molecule type" value="Genomic_DNA"/>
</dbReference>
<comment type="caution">
    <text evidence="3">The sequence shown here is derived from an EMBL/GenBank/DDBJ whole genome shotgun (WGS) entry which is preliminary data.</text>
</comment>
<feature type="region of interest" description="Disordered" evidence="1">
    <location>
        <begin position="87"/>
        <end position="119"/>
    </location>
</feature>
<feature type="domain" description="Pyrin" evidence="2">
    <location>
        <begin position="1"/>
        <end position="85"/>
    </location>
</feature>
<evidence type="ECO:0000313" key="3">
    <source>
        <dbReference type="EMBL" id="KAG7486954.1"/>
    </source>
</evidence>
<keyword evidence="4" id="KW-1185">Reference proteome</keyword>
<gene>
    <name evidence="3" type="ORF">JOB18_042957</name>
</gene>
<accession>A0AAV6QBG0</accession>
<dbReference type="EMBL" id="JAGKHQ010000018">
    <property type="protein sequence ID" value="KAG7486955.1"/>
    <property type="molecule type" value="Genomic_DNA"/>
</dbReference>
<dbReference type="Proteomes" id="UP000693946">
    <property type="component" value="Linkage Group LG6"/>
</dbReference>
<sequence length="149" mass="16001">MEVPQLLLKTLEDLDNEDFEKFKWYLSMEVLDGCKPIPKSRLAKASRIETVTRLRESYGDESAVRVTALVLKQMDFNNNAQELKNMYPGAFDGGEPEAAAAATASSASTPAAPAAPAAPVTMSADHGGIVVAPMVTGDNRGQVNITFNK</sequence>
<reference evidence="3" key="2">
    <citation type="submission" date="2021-03" db="EMBL/GenBank/DDBJ databases">
        <authorList>
            <person name="Guerrero-Cozar I."/>
            <person name="Gomez-Garrido J."/>
            <person name="Berbel C."/>
            <person name="Martinez-Blanch J.F."/>
            <person name="Alioto T."/>
            <person name="Claros M.G."/>
            <person name="Gagnaire P.A."/>
            <person name="Manchado M."/>
        </authorList>
    </citation>
    <scope>NUCLEOTIDE SEQUENCE</scope>
    <source>
        <strain evidence="3">Sse05_10M</strain>
        <tissue evidence="3">Blood</tissue>
    </source>
</reference>
<proteinExistence type="predicted"/>